<evidence type="ECO:0000313" key="2">
    <source>
        <dbReference type="Proteomes" id="UP000095658"/>
    </source>
</evidence>
<evidence type="ECO:0000313" key="1">
    <source>
        <dbReference type="EMBL" id="OES44376.1"/>
    </source>
</evidence>
<dbReference type="AlphaFoldDB" id="A0A1E7DMR1"/>
<dbReference type="RefSeq" id="WP_069938975.1">
    <property type="nucleotide sequence ID" value="NZ_MAMP01000022.1"/>
</dbReference>
<dbReference type="STRING" id="1714016.BA724_08825"/>
<keyword evidence="2" id="KW-1185">Reference proteome</keyword>
<accession>A0A1E7DMR1</accession>
<dbReference type="Proteomes" id="UP000095658">
    <property type="component" value="Unassembled WGS sequence"/>
</dbReference>
<gene>
    <name evidence="1" type="ORF">BA724_08825</name>
</gene>
<sequence length="59" mass="6499">MTVQDVVSEFNFHPNVARLYLAKLEDVNLIGSFLYKTGKGEQPKKVYKAAGKADGLPDS</sequence>
<reference evidence="1 2" key="1">
    <citation type="submission" date="2016-06" db="EMBL/GenBank/DDBJ databases">
        <title>Domibacillus iocasae genome sequencing.</title>
        <authorList>
            <person name="Verma A."/>
            <person name="Pal Y."/>
            <person name="Ojha A.K."/>
            <person name="Krishnamurthi S."/>
        </authorList>
    </citation>
    <scope>NUCLEOTIDE SEQUENCE [LARGE SCALE GENOMIC DNA]</scope>
    <source>
        <strain evidence="1 2">DSM 29979</strain>
    </source>
</reference>
<dbReference type="EMBL" id="MAMP01000022">
    <property type="protein sequence ID" value="OES44376.1"/>
    <property type="molecule type" value="Genomic_DNA"/>
</dbReference>
<name>A0A1E7DMR1_9BACI</name>
<proteinExistence type="predicted"/>
<evidence type="ECO:0008006" key="3">
    <source>
        <dbReference type="Google" id="ProtNLM"/>
    </source>
</evidence>
<organism evidence="1 2">
    <name type="scientific">Domibacillus iocasae</name>
    <dbReference type="NCBI Taxonomy" id="1714016"/>
    <lineage>
        <taxon>Bacteria</taxon>
        <taxon>Bacillati</taxon>
        <taxon>Bacillota</taxon>
        <taxon>Bacilli</taxon>
        <taxon>Bacillales</taxon>
        <taxon>Bacillaceae</taxon>
        <taxon>Domibacillus</taxon>
    </lineage>
</organism>
<dbReference type="OrthoDB" id="2729610at2"/>
<comment type="caution">
    <text evidence="1">The sequence shown here is derived from an EMBL/GenBank/DDBJ whole genome shotgun (WGS) entry which is preliminary data.</text>
</comment>
<protein>
    <recommendedName>
        <fullName evidence="3">Transcriptional regulator</fullName>
    </recommendedName>
</protein>